<evidence type="ECO:0000313" key="1">
    <source>
        <dbReference type="EMBL" id="KAL1139652.1"/>
    </source>
</evidence>
<protein>
    <submittedName>
        <fullName evidence="1">Uncharacterized protein</fullName>
    </submittedName>
</protein>
<evidence type="ECO:0000313" key="2">
    <source>
        <dbReference type="Proteomes" id="UP001558652"/>
    </source>
</evidence>
<comment type="caution">
    <text evidence="1">The sequence shown here is derived from an EMBL/GenBank/DDBJ whole genome shotgun (WGS) entry which is preliminary data.</text>
</comment>
<accession>A0ABD0YUM2</accession>
<proteinExistence type="predicted"/>
<dbReference type="Proteomes" id="UP001558652">
    <property type="component" value="Unassembled WGS sequence"/>
</dbReference>
<gene>
    <name evidence="1" type="ORF">AAG570_006630</name>
</gene>
<reference evidence="1 2" key="1">
    <citation type="submission" date="2024-07" db="EMBL/GenBank/DDBJ databases">
        <title>Chromosome-level genome assembly of the water stick insect Ranatra chinensis (Heteroptera: Nepidae).</title>
        <authorList>
            <person name="Liu X."/>
        </authorList>
    </citation>
    <scope>NUCLEOTIDE SEQUENCE [LARGE SCALE GENOMIC DNA]</scope>
    <source>
        <strain evidence="1">Cailab_2021Rc</strain>
        <tissue evidence="1">Muscle</tissue>
    </source>
</reference>
<dbReference type="AlphaFoldDB" id="A0ABD0YUM2"/>
<sequence>MASKRGNTFCQNKKQETTGIEPMLCLLTGNRLSSIVRSLIRLSRAVNWNHLFLHEAVHSGKFPTTPLRAPIWRLQTFVFSPQSSRLLVEKGFLPAVGSRVQPNNVPDGQNLIPQLTKRRAERMKIRAGEFLSPPLSRGSIPGGEALLALLYEHRPGGFPPGPSFYHQHKSDKSSGCGPGALKENVSSCTKIYHVDALKYFTKKWTQFSWVGHSSNMNYDAGSTAEDAD</sequence>
<dbReference type="EMBL" id="JBFDAA010000002">
    <property type="protein sequence ID" value="KAL1139652.1"/>
    <property type="molecule type" value="Genomic_DNA"/>
</dbReference>
<organism evidence="1 2">
    <name type="scientific">Ranatra chinensis</name>
    <dbReference type="NCBI Taxonomy" id="642074"/>
    <lineage>
        <taxon>Eukaryota</taxon>
        <taxon>Metazoa</taxon>
        <taxon>Ecdysozoa</taxon>
        <taxon>Arthropoda</taxon>
        <taxon>Hexapoda</taxon>
        <taxon>Insecta</taxon>
        <taxon>Pterygota</taxon>
        <taxon>Neoptera</taxon>
        <taxon>Paraneoptera</taxon>
        <taxon>Hemiptera</taxon>
        <taxon>Heteroptera</taxon>
        <taxon>Panheteroptera</taxon>
        <taxon>Nepomorpha</taxon>
        <taxon>Nepidae</taxon>
        <taxon>Ranatrinae</taxon>
        <taxon>Ranatra</taxon>
    </lineage>
</organism>
<name>A0ABD0YUM2_9HEMI</name>
<keyword evidence="2" id="KW-1185">Reference proteome</keyword>